<accession>A0ABR6ELK8</accession>
<protein>
    <submittedName>
        <fullName evidence="6">Carbohydrate kinase</fullName>
    </submittedName>
</protein>
<gene>
    <name evidence="6" type="ORF">GL263_22115</name>
</gene>
<organism evidence="6 7">
    <name type="scientific">Streptomyces durbertensis</name>
    <dbReference type="NCBI Taxonomy" id="2448886"/>
    <lineage>
        <taxon>Bacteria</taxon>
        <taxon>Bacillati</taxon>
        <taxon>Actinomycetota</taxon>
        <taxon>Actinomycetes</taxon>
        <taxon>Kitasatosporales</taxon>
        <taxon>Streptomycetaceae</taxon>
        <taxon>Streptomyces</taxon>
    </lineage>
</organism>
<dbReference type="PANTHER" id="PTHR10584:SF166">
    <property type="entry name" value="RIBOKINASE"/>
    <property type="match status" value="1"/>
</dbReference>
<evidence type="ECO:0000256" key="3">
    <source>
        <dbReference type="ARBA" id="ARBA00022777"/>
    </source>
</evidence>
<reference evidence="7" key="1">
    <citation type="journal article" date="2020" name="Syst. Appl. Microbiol.">
        <title>Streptomyces alkaliterrae sp. nov., isolated from an alkaline soil, and emended descriptions of Streptomyces alkaliphilus, Streptomyces calidiresistens and Streptomyces durbertensis.</title>
        <authorList>
            <person name="Swiecimska M."/>
            <person name="Golinska P."/>
            <person name="Nouioui I."/>
            <person name="Wypij M."/>
            <person name="Rai M."/>
            <person name="Sangal V."/>
            <person name="Goodfellow M."/>
        </authorList>
    </citation>
    <scope>NUCLEOTIDE SEQUENCE [LARGE SCALE GENOMIC DNA]</scope>
    <source>
        <strain evidence="7">DSM 104538</strain>
    </source>
</reference>
<dbReference type="InterPro" id="IPR029056">
    <property type="entry name" value="Ribokinase-like"/>
</dbReference>
<evidence type="ECO:0000313" key="7">
    <source>
        <dbReference type="Proteomes" id="UP000766698"/>
    </source>
</evidence>
<dbReference type="Proteomes" id="UP000766698">
    <property type="component" value="Unassembled WGS sequence"/>
</dbReference>
<evidence type="ECO:0000313" key="6">
    <source>
        <dbReference type="EMBL" id="MBB1246228.1"/>
    </source>
</evidence>
<evidence type="ECO:0000259" key="5">
    <source>
        <dbReference type="Pfam" id="PF00294"/>
    </source>
</evidence>
<dbReference type="PROSITE" id="PS00584">
    <property type="entry name" value="PFKB_KINASES_2"/>
    <property type="match status" value="1"/>
</dbReference>
<evidence type="ECO:0000256" key="1">
    <source>
        <dbReference type="ARBA" id="ARBA00010688"/>
    </source>
</evidence>
<dbReference type="CDD" id="cd01167">
    <property type="entry name" value="bac_FRK"/>
    <property type="match status" value="1"/>
</dbReference>
<name>A0ABR6ELK8_9ACTN</name>
<sequence>MSPQPAGRTVTVLGECVADVFSGPPTGAGPGAGPDALTLRALPGGGPANTAVALARLGTPTRFAGRLSRDVFGDLFRTRLARSGVDLSACVTAAEASTLALADVREGGQATYSFHAEGTADWQWSDRELAAATTGGGVCLHTGSLALVREPGGPRVEEHLAAARPHTTISLDPNVRPLLVEPAVYRGRLARWCGLADILRLSEEDLAHLLPGTDPAEACDTLHAAGAPLVVVTLGERGALLSLDGVRTTVPGRPVRVADTVGAGDSFTAGFLHHLATLGRLGGRLDGLTLDEAADAAAYAALVAAHTCRTPGADPPWSHDLSPRRA</sequence>
<keyword evidence="7" id="KW-1185">Reference proteome</keyword>
<dbReference type="EMBL" id="WMLF01000436">
    <property type="protein sequence ID" value="MBB1246228.1"/>
    <property type="molecule type" value="Genomic_DNA"/>
</dbReference>
<feature type="domain" description="Carbohydrate kinase PfkB" evidence="5">
    <location>
        <begin position="10"/>
        <end position="304"/>
    </location>
</feature>
<dbReference type="PRINTS" id="PR00990">
    <property type="entry name" value="RIBOKINASE"/>
</dbReference>
<dbReference type="InterPro" id="IPR011611">
    <property type="entry name" value="PfkB_dom"/>
</dbReference>
<dbReference type="InterPro" id="IPR002173">
    <property type="entry name" value="Carboh/pur_kinase_PfkB_CS"/>
</dbReference>
<dbReference type="Gene3D" id="3.40.1190.20">
    <property type="match status" value="1"/>
</dbReference>
<dbReference type="SUPFAM" id="SSF53613">
    <property type="entry name" value="Ribokinase-like"/>
    <property type="match status" value="1"/>
</dbReference>
<keyword evidence="2 4" id="KW-0808">Transferase</keyword>
<evidence type="ECO:0000256" key="2">
    <source>
        <dbReference type="ARBA" id="ARBA00022679"/>
    </source>
</evidence>
<dbReference type="InterPro" id="IPR002139">
    <property type="entry name" value="Ribo/fructo_kinase"/>
</dbReference>
<evidence type="ECO:0000256" key="4">
    <source>
        <dbReference type="RuleBase" id="RU003704"/>
    </source>
</evidence>
<proteinExistence type="inferred from homology"/>
<dbReference type="GO" id="GO:0016301">
    <property type="term" value="F:kinase activity"/>
    <property type="evidence" value="ECO:0007669"/>
    <property type="project" value="UniProtKB-KW"/>
</dbReference>
<keyword evidence="3 4" id="KW-0418">Kinase</keyword>
<comment type="similarity">
    <text evidence="1 4">Belongs to the carbohydrate kinase PfkB family.</text>
</comment>
<dbReference type="PANTHER" id="PTHR10584">
    <property type="entry name" value="SUGAR KINASE"/>
    <property type="match status" value="1"/>
</dbReference>
<dbReference type="Pfam" id="PF00294">
    <property type="entry name" value="PfkB"/>
    <property type="match status" value="1"/>
</dbReference>
<comment type="caution">
    <text evidence="6">The sequence shown here is derived from an EMBL/GenBank/DDBJ whole genome shotgun (WGS) entry which is preliminary data.</text>
</comment>
<dbReference type="RefSeq" id="WP_182857498.1">
    <property type="nucleotide sequence ID" value="NZ_WMLF01000436.1"/>
</dbReference>